<reference evidence="4" key="1">
    <citation type="journal article" date="2021" name="Genome Biol. Evol.">
        <title>A High-Quality Reference Genome for a Parasitic Bivalve with Doubly Uniparental Inheritance (Bivalvia: Unionida).</title>
        <authorList>
            <person name="Smith C.H."/>
        </authorList>
    </citation>
    <scope>NUCLEOTIDE SEQUENCE</scope>
    <source>
        <strain evidence="4">CHS0354</strain>
    </source>
</reference>
<name>A0AAE0T808_9BIVA</name>
<dbReference type="InterPro" id="IPR007029">
    <property type="entry name" value="YHS_dom"/>
</dbReference>
<dbReference type="Proteomes" id="UP001195483">
    <property type="component" value="Unassembled WGS sequence"/>
</dbReference>
<dbReference type="InterPro" id="IPR052698">
    <property type="entry name" value="MoCofactor_Util/Proc"/>
</dbReference>
<dbReference type="Pfam" id="PF13478">
    <property type="entry name" value="XdhC_C"/>
    <property type="match status" value="1"/>
</dbReference>
<dbReference type="EMBL" id="JAEAOA010000085">
    <property type="protein sequence ID" value="KAK3604975.1"/>
    <property type="molecule type" value="Genomic_DNA"/>
</dbReference>
<feature type="domain" description="YHS" evidence="2">
    <location>
        <begin position="355"/>
        <end position="395"/>
    </location>
</feature>
<dbReference type="Gene3D" id="1.10.620.20">
    <property type="entry name" value="Ribonucleotide Reductase, subunit A"/>
    <property type="match status" value="1"/>
</dbReference>
<gene>
    <name evidence="4" type="ORF">CHS0354_000639</name>
</gene>
<evidence type="ECO:0008006" key="6">
    <source>
        <dbReference type="Google" id="ProtNLM"/>
    </source>
</evidence>
<reference evidence="4" key="3">
    <citation type="submission" date="2023-05" db="EMBL/GenBank/DDBJ databases">
        <authorList>
            <person name="Smith C.H."/>
        </authorList>
    </citation>
    <scope>NUCLEOTIDE SEQUENCE</scope>
    <source>
        <strain evidence="4">CHS0354</strain>
        <tissue evidence="4">Mantle</tissue>
    </source>
</reference>
<reference evidence="4" key="2">
    <citation type="journal article" date="2021" name="Genome Biol. Evol.">
        <title>Developing a high-quality reference genome for a parasitic bivalve with doubly uniparental inheritance (Bivalvia: Unionida).</title>
        <authorList>
            <person name="Smith C.H."/>
        </authorList>
    </citation>
    <scope>NUCLEOTIDE SEQUENCE</scope>
    <source>
        <strain evidence="4">CHS0354</strain>
        <tissue evidence="4">Mantle</tissue>
    </source>
</reference>
<sequence>MKTDIKKQFEVDKSIDIVWEHFAALDKIVSCVPGAKLTEKIDDKNYKGEVELKIGPIKAKYGGLIEFLELNATEHVMKLKGTGVDEKGKEKNEPFSVVTVVKRVAPSSGKIGDKAIIDKDGEIHGWIGGGCVQGIAKKESDEAIETSVSRLVAIGNDLELANNEHVKIYKMSCYSEGKLEIFIEPILPQSHLIVIGKSSIAKALVHLAKIANYKITAVAENANLQTFHKVDELITKIDLEQVKTSPSTMIVVASQGEHDEKSLMESLKKKPFFIGFVATNKKLLKILNELKNLGVDEEELKKVKSPVGIDILAKQPYEVAISILAELIQFKNSNPIPKNEKNSENNIVSEKEFYINPVCNIPIDKKNAKHILEYKNEKVYFCCDGCKIKFESNPALFIK</sequence>
<evidence type="ECO:0000313" key="4">
    <source>
        <dbReference type="EMBL" id="KAK3604975.1"/>
    </source>
</evidence>
<feature type="domain" description="XdhC Rossmann" evidence="3">
    <location>
        <begin position="192"/>
        <end position="327"/>
    </location>
</feature>
<dbReference type="InterPro" id="IPR012348">
    <property type="entry name" value="RNR-like"/>
</dbReference>
<evidence type="ECO:0000259" key="3">
    <source>
        <dbReference type="Pfam" id="PF13478"/>
    </source>
</evidence>
<accession>A0AAE0T808</accession>
<evidence type="ECO:0000259" key="1">
    <source>
        <dbReference type="Pfam" id="PF02625"/>
    </source>
</evidence>
<protein>
    <recommendedName>
        <fullName evidence="6">TRASH domain-containing protein</fullName>
    </recommendedName>
</protein>
<evidence type="ECO:0000313" key="5">
    <source>
        <dbReference type="Proteomes" id="UP001195483"/>
    </source>
</evidence>
<dbReference type="InterPro" id="IPR009078">
    <property type="entry name" value="Ferritin-like_SF"/>
</dbReference>
<organism evidence="4 5">
    <name type="scientific">Potamilus streckersoni</name>
    <dbReference type="NCBI Taxonomy" id="2493646"/>
    <lineage>
        <taxon>Eukaryota</taxon>
        <taxon>Metazoa</taxon>
        <taxon>Spiralia</taxon>
        <taxon>Lophotrochozoa</taxon>
        <taxon>Mollusca</taxon>
        <taxon>Bivalvia</taxon>
        <taxon>Autobranchia</taxon>
        <taxon>Heteroconchia</taxon>
        <taxon>Palaeoheterodonta</taxon>
        <taxon>Unionida</taxon>
        <taxon>Unionoidea</taxon>
        <taxon>Unionidae</taxon>
        <taxon>Ambleminae</taxon>
        <taxon>Lampsilini</taxon>
        <taxon>Potamilus</taxon>
    </lineage>
</organism>
<dbReference type="GO" id="GO:0016491">
    <property type="term" value="F:oxidoreductase activity"/>
    <property type="evidence" value="ECO:0007669"/>
    <property type="project" value="InterPro"/>
</dbReference>
<dbReference type="InterPro" id="IPR003777">
    <property type="entry name" value="XdhC_CoxI"/>
</dbReference>
<dbReference type="InterPro" id="IPR010419">
    <property type="entry name" value="CO_DH_gsu"/>
</dbReference>
<dbReference type="InterPro" id="IPR027051">
    <property type="entry name" value="XdhC_Rossmann_dom"/>
</dbReference>
<dbReference type="Gene3D" id="3.40.50.720">
    <property type="entry name" value="NAD(P)-binding Rossmann-like Domain"/>
    <property type="match status" value="1"/>
</dbReference>
<evidence type="ECO:0000259" key="2">
    <source>
        <dbReference type="Pfam" id="PF04945"/>
    </source>
</evidence>
<dbReference type="AlphaFoldDB" id="A0AAE0T808"/>
<keyword evidence="5" id="KW-1185">Reference proteome</keyword>
<dbReference type="SUPFAM" id="SSF55961">
    <property type="entry name" value="Bet v1-like"/>
    <property type="match status" value="1"/>
</dbReference>
<dbReference type="SUPFAM" id="SSF47240">
    <property type="entry name" value="Ferritin-like"/>
    <property type="match status" value="1"/>
</dbReference>
<comment type="caution">
    <text evidence="4">The sequence shown here is derived from an EMBL/GenBank/DDBJ whole genome shotgun (WGS) entry which is preliminary data.</text>
</comment>
<dbReference type="Pfam" id="PF04945">
    <property type="entry name" value="YHS"/>
    <property type="match status" value="1"/>
</dbReference>
<dbReference type="Pfam" id="PF02625">
    <property type="entry name" value="XdhC_CoxI"/>
    <property type="match status" value="1"/>
</dbReference>
<proteinExistence type="predicted"/>
<feature type="domain" description="XdhC- CoxI" evidence="1">
    <location>
        <begin position="90"/>
        <end position="153"/>
    </location>
</feature>
<dbReference type="PANTHER" id="PTHR30388">
    <property type="entry name" value="ALDEHYDE OXIDOREDUCTASE MOLYBDENUM COFACTOR ASSEMBLY PROTEIN"/>
    <property type="match status" value="1"/>
</dbReference>
<dbReference type="PANTHER" id="PTHR30388:SF6">
    <property type="entry name" value="XANTHINE DEHYDROGENASE SUBUNIT A-RELATED"/>
    <property type="match status" value="1"/>
</dbReference>
<dbReference type="InterPro" id="IPR023393">
    <property type="entry name" value="START-like_dom_sf"/>
</dbReference>
<dbReference type="Pfam" id="PF06240">
    <property type="entry name" value="COXG"/>
    <property type="match status" value="1"/>
</dbReference>
<dbReference type="Gene3D" id="3.30.530.20">
    <property type="match status" value="1"/>
</dbReference>